<sequence length="52" mass="5952">MVINPMSTTLRWITFESLMIAISPVYGRGASIFKIQAAKILLVIRDIFHQFL</sequence>
<comment type="caution">
    <text evidence="1">The sequence shown here is derived from an EMBL/GenBank/DDBJ whole genome shotgun (WGS) entry which is preliminary data.</text>
</comment>
<dbReference type="Proteomes" id="UP000294902">
    <property type="component" value="Unassembled WGS sequence"/>
</dbReference>
<proteinExistence type="predicted"/>
<evidence type="ECO:0000313" key="1">
    <source>
        <dbReference type="EMBL" id="TCT16215.1"/>
    </source>
</evidence>
<evidence type="ECO:0000313" key="2">
    <source>
        <dbReference type="Proteomes" id="UP000294902"/>
    </source>
</evidence>
<dbReference type="EMBL" id="SMAL01000002">
    <property type="protein sequence ID" value="TCT16215.1"/>
    <property type="molecule type" value="Genomic_DNA"/>
</dbReference>
<accession>A0A4R3MMM9</accession>
<gene>
    <name evidence="1" type="ORF">EDC18_102232</name>
</gene>
<protein>
    <submittedName>
        <fullName evidence="1">Uncharacterized protein</fullName>
    </submittedName>
</protein>
<name>A0A4R3MMM9_9FIRM</name>
<organism evidence="1 2">
    <name type="scientific">Natranaerovirga pectinivora</name>
    <dbReference type="NCBI Taxonomy" id="682400"/>
    <lineage>
        <taxon>Bacteria</taxon>
        <taxon>Bacillati</taxon>
        <taxon>Bacillota</taxon>
        <taxon>Clostridia</taxon>
        <taxon>Lachnospirales</taxon>
        <taxon>Natranaerovirgaceae</taxon>
        <taxon>Natranaerovirga</taxon>
    </lineage>
</organism>
<keyword evidence="2" id="KW-1185">Reference proteome</keyword>
<reference evidence="1 2" key="1">
    <citation type="submission" date="2019-03" db="EMBL/GenBank/DDBJ databases">
        <title>Genomic Encyclopedia of Type Strains, Phase IV (KMG-IV): sequencing the most valuable type-strain genomes for metagenomic binning, comparative biology and taxonomic classification.</title>
        <authorList>
            <person name="Goeker M."/>
        </authorList>
    </citation>
    <scope>NUCLEOTIDE SEQUENCE [LARGE SCALE GENOMIC DNA]</scope>
    <source>
        <strain evidence="1 2">DSM 24629</strain>
    </source>
</reference>
<dbReference type="AlphaFoldDB" id="A0A4R3MMM9"/>